<dbReference type="NCBIfam" id="TIGR00556">
    <property type="entry name" value="pantethn_trn"/>
    <property type="match status" value="1"/>
</dbReference>
<keyword evidence="6 8" id="KW-0443">Lipid metabolism</keyword>
<feature type="domain" description="4'-phosphopantetheinyl transferase" evidence="9">
    <location>
        <begin position="10"/>
        <end position="103"/>
    </location>
</feature>
<dbReference type="InterPro" id="IPR037143">
    <property type="entry name" value="4-PPantetheinyl_Trfase_dom_sf"/>
</dbReference>
<comment type="catalytic activity">
    <reaction evidence="8">
        <text>apo-[ACP] + CoA = holo-[ACP] + adenosine 3',5'-bisphosphate + H(+)</text>
        <dbReference type="Rhea" id="RHEA:12068"/>
        <dbReference type="Rhea" id="RHEA-COMP:9685"/>
        <dbReference type="Rhea" id="RHEA-COMP:9690"/>
        <dbReference type="ChEBI" id="CHEBI:15378"/>
        <dbReference type="ChEBI" id="CHEBI:29999"/>
        <dbReference type="ChEBI" id="CHEBI:57287"/>
        <dbReference type="ChEBI" id="CHEBI:58343"/>
        <dbReference type="ChEBI" id="CHEBI:64479"/>
        <dbReference type="EC" id="2.7.8.7"/>
    </reaction>
</comment>
<dbReference type="GO" id="GO:0005737">
    <property type="term" value="C:cytoplasm"/>
    <property type="evidence" value="ECO:0007669"/>
    <property type="project" value="UniProtKB-SubCell"/>
</dbReference>
<dbReference type="GO" id="GO:0006633">
    <property type="term" value="P:fatty acid biosynthetic process"/>
    <property type="evidence" value="ECO:0007669"/>
    <property type="project" value="UniProtKB-UniRule"/>
</dbReference>
<sequence length="130" mass="14611">MKKSHNEIVGVGIDLVDVERIEKAVSTRKAFLKRLYAEEEIRLSNKGKFRFEELAGRFAVKEAVLKVLKTGWRQGVKFNEIIVLNERSGAPYVRLTGRAREVADDLGIKNIYISISHTKTLAVGLAVATR</sequence>
<keyword evidence="7 8" id="KW-0275">Fatty acid biosynthesis</keyword>
<comment type="subcellular location">
    <subcellularLocation>
        <location evidence="8">Cytoplasm</location>
    </subcellularLocation>
</comment>
<dbReference type="Gene3D" id="3.90.470.20">
    <property type="entry name" value="4'-phosphopantetheinyl transferase domain"/>
    <property type="match status" value="1"/>
</dbReference>
<evidence type="ECO:0000256" key="2">
    <source>
        <dbReference type="ARBA" id="ARBA00022679"/>
    </source>
</evidence>
<feature type="binding site" evidence="8">
    <location>
        <position position="62"/>
    </location>
    <ligand>
        <name>Mg(2+)</name>
        <dbReference type="ChEBI" id="CHEBI:18420"/>
    </ligand>
</feature>
<dbReference type="Proteomes" id="UP000885826">
    <property type="component" value="Unassembled WGS sequence"/>
</dbReference>
<dbReference type="Pfam" id="PF01648">
    <property type="entry name" value="ACPS"/>
    <property type="match status" value="1"/>
</dbReference>
<dbReference type="AlphaFoldDB" id="A0A9C9ENT3"/>
<dbReference type="EMBL" id="DRIG01000092">
    <property type="protein sequence ID" value="HEC79232.1"/>
    <property type="molecule type" value="Genomic_DNA"/>
</dbReference>
<keyword evidence="2 8" id="KW-0808">Transferase</keyword>
<keyword evidence="8" id="KW-0963">Cytoplasm</keyword>
<evidence type="ECO:0000259" key="9">
    <source>
        <dbReference type="Pfam" id="PF01648"/>
    </source>
</evidence>
<name>A0A9C9ENT3_UNCW3</name>
<accession>A0A9C9ENT3</accession>
<dbReference type="InterPro" id="IPR002582">
    <property type="entry name" value="ACPS"/>
</dbReference>
<dbReference type="InterPro" id="IPR008278">
    <property type="entry name" value="4-PPantetheinyl_Trfase_dom"/>
</dbReference>
<dbReference type="InterPro" id="IPR004568">
    <property type="entry name" value="Ppantetheine-prot_Trfase_dom"/>
</dbReference>
<feature type="binding site" evidence="8">
    <location>
        <position position="14"/>
    </location>
    <ligand>
        <name>Mg(2+)</name>
        <dbReference type="ChEBI" id="CHEBI:18420"/>
    </ligand>
</feature>
<evidence type="ECO:0000256" key="1">
    <source>
        <dbReference type="ARBA" id="ARBA00022516"/>
    </source>
</evidence>
<organism evidence="10 11">
    <name type="scientific">candidate division WOR-3 bacterium</name>
    <dbReference type="NCBI Taxonomy" id="2052148"/>
    <lineage>
        <taxon>Bacteria</taxon>
        <taxon>Bacteria division WOR-3</taxon>
    </lineage>
</organism>
<proteinExistence type="inferred from homology"/>
<keyword evidence="1 8" id="KW-0444">Lipid biosynthesis</keyword>
<evidence type="ECO:0000313" key="10">
    <source>
        <dbReference type="EMBL" id="HEC79232.1"/>
    </source>
</evidence>
<protein>
    <recommendedName>
        <fullName evidence="8">Holo-[acyl-carrier-protein] synthase</fullName>
        <shortName evidence="8">Holo-ACP synthase</shortName>
        <ecNumber evidence="8">2.7.8.7</ecNumber>
    </recommendedName>
    <alternativeName>
        <fullName evidence="8">4'-phosphopantetheinyl transferase AcpS</fullName>
    </alternativeName>
</protein>
<evidence type="ECO:0000313" key="11">
    <source>
        <dbReference type="Proteomes" id="UP000885826"/>
    </source>
</evidence>
<reference evidence="10" key="1">
    <citation type="journal article" date="2020" name="mSystems">
        <title>Genome- and Community-Level Interaction Insights into Carbon Utilization and Element Cycling Functions of Hydrothermarchaeota in Hydrothermal Sediment.</title>
        <authorList>
            <person name="Zhou Z."/>
            <person name="Liu Y."/>
            <person name="Xu W."/>
            <person name="Pan J."/>
            <person name="Luo Z.H."/>
            <person name="Li M."/>
        </authorList>
    </citation>
    <scope>NUCLEOTIDE SEQUENCE</scope>
    <source>
        <strain evidence="10">HyVt-388</strain>
    </source>
</reference>
<dbReference type="GO" id="GO:0000287">
    <property type="term" value="F:magnesium ion binding"/>
    <property type="evidence" value="ECO:0007669"/>
    <property type="project" value="UniProtKB-UniRule"/>
</dbReference>
<dbReference type="EC" id="2.7.8.7" evidence="8"/>
<comment type="cofactor">
    <cofactor evidence="8">
        <name>Mg(2+)</name>
        <dbReference type="ChEBI" id="CHEBI:18420"/>
    </cofactor>
</comment>
<evidence type="ECO:0000256" key="4">
    <source>
        <dbReference type="ARBA" id="ARBA00022832"/>
    </source>
</evidence>
<keyword evidence="4 8" id="KW-0276">Fatty acid metabolism</keyword>
<evidence type="ECO:0000256" key="6">
    <source>
        <dbReference type="ARBA" id="ARBA00023098"/>
    </source>
</evidence>
<comment type="caution">
    <text evidence="10">The sequence shown here is derived from an EMBL/GenBank/DDBJ whole genome shotgun (WGS) entry which is preliminary data.</text>
</comment>
<evidence type="ECO:0000256" key="8">
    <source>
        <dbReference type="HAMAP-Rule" id="MF_00101"/>
    </source>
</evidence>
<evidence type="ECO:0000256" key="7">
    <source>
        <dbReference type="ARBA" id="ARBA00023160"/>
    </source>
</evidence>
<evidence type="ECO:0000256" key="3">
    <source>
        <dbReference type="ARBA" id="ARBA00022723"/>
    </source>
</evidence>
<dbReference type="NCBIfam" id="TIGR00516">
    <property type="entry name" value="acpS"/>
    <property type="match status" value="1"/>
</dbReference>
<gene>
    <name evidence="8 10" type="primary">acpS</name>
    <name evidence="10" type="ORF">ENI34_08870</name>
</gene>
<keyword evidence="5 8" id="KW-0460">Magnesium</keyword>
<comment type="similarity">
    <text evidence="8">Belongs to the P-Pant transferase superfamily. AcpS family.</text>
</comment>
<dbReference type="HAMAP" id="MF_00101">
    <property type="entry name" value="AcpS"/>
    <property type="match status" value="1"/>
</dbReference>
<dbReference type="GO" id="GO:0008897">
    <property type="term" value="F:holo-[acyl-carrier-protein] synthase activity"/>
    <property type="evidence" value="ECO:0007669"/>
    <property type="project" value="UniProtKB-UniRule"/>
</dbReference>
<evidence type="ECO:0000256" key="5">
    <source>
        <dbReference type="ARBA" id="ARBA00022842"/>
    </source>
</evidence>
<keyword evidence="3 8" id="KW-0479">Metal-binding</keyword>
<comment type="function">
    <text evidence="8">Transfers the 4'-phosphopantetheine moiety from coenzyme A to a Ser of acyl-carrier-protein.</text>
</comment>
<dbReference type="SUPFAM" id="SSF56214">
    <property type="entry name" value="4'-phosphopantetheinyl transferase"/>
    <property type="match status" value="1"/>
</dbReference>